<dbReference type="Proteomes" id="UP000856022">
    <property type="component" value="Unassembled WGS sequence"/>
</dbReference>
<comment type="caution">
    <text evidence="1">The sequence shown here is derived from an EMBL/GenBank/DDBJ whole genome shotgun (WGS) entry which is preliminary data.</text>
</comment>
<name>A0A8H9MSU8_VIBPH</name>
<evidence type="ECO:0008006" key="2">
    <source>
        <dbReference type="Google" id="ProtNLM"/>
    </source>
</evidence>
<gene>
    <name evidence="1" type="ORF">I7278_00790</name>
</gene>
<protein>
    <recommendedName>
        <fullName evidence="2">Head decoration protein</fullName>
    </recommendedName>
</protein>
<dbReference type="EMBL" id="DACQKT010000001">
    <property type="protein sequence ID" value="HAS6675339.1"/>
    <property type="molecule type" value="Genomic_DNA"/>
</dbReference>
<evidence type="ECO:0000313" key="1">
    <source>
        <dbReference type="EMBL" id="HAS6675339.1"/>
    </source>
</evidence>
<accession>A0A8H9MSU8</accession>
<reference evidence="1" key="1">
    <citation type="journal article" date="2018" name="Genome Biol.">
        <title>SKESA: strategic k-mer extension for scrupulous assemblies.</title>
        <authorList>
            <person name="Souvorov A."/>
            <person name="Agarwala R."/>
            <person name="Lipman D.J."/>
        </authorList>
    </citation>
    <scope>NUCLEOTIDE SEQUENCE</scope>
    <source>
        <strain evidence="1">1930</strain>
    </source>
</reference>
<dbReference type="AlphaFoldDB" id="A0A8H9MSU8"/>
<organism evidence="1">
    <name type="scientific">Vibrio parahaemolyticus</name>
    <dbReference type="NCBI Taxonomy" id="670"/>
    <lineage>
        <taxon>Bacteria</taxon>
        <taxon>Pseudomonadati</taxon>
        <taxon>Pseudomonadota</taxon>
        <taxon>Gammaproteobacteria</taxon>
        <taxon>Vibrionales</taxon>
        <taxon>Vibrionaceae</taxon>
        <taxon>Vibrio</taxon>
    </lineage>
</organism>
<sequence>MEFTSKAALSHKNVIGSGKGAKVHQITAGAITDLDIGHVIVITKEGIQGRWDGLTIPTEDIDDGAGGTITVTAAYRLAIVTRKQFTGDASVTALVKGDYVRENVVLADDSALPAEAQFMLTLSDLWAEGEW</sequence>
<reference evidence="1" key="2">
    <citation type="submission" date="2019-12" db="EMBL/GenBank/DDBJ databases">
        <authorList>
            <consortium name="NCBI Pathogen Detection Project"/>
        </authorList>
    </citation>
    <scope>NUCLEOTIDE SEQUENCE</scope>
    <source>
        <strain evidence="1">1930</strain>
    </source>
</reference>
<dbReference type="RefSeq" id="WP_025818810.1">
    <property type="nucleotide sequence ID" value="NZ_CP033142.1"/>
</dbReference>
<proteinExistence type="predicted"/>